<proteinExistence type="predicted"/>
<organism evidence="2 3">
    <name type="scientific">Stegodyphus mimosarum</name>
    <name type="common">African social velvet spider</name>
    <dbReference type="NCBI Taxonomy" id="407821"/>
    <lineage>
        <taxon>Eukaryota</taxon>
        <taxon>Metazoa</taxon>
        <taxon>Ecdysozoa</taxon>
        <taxon>Arthropoda</taxon>
        <taxon>Chelicerata</taxon>
        <taxon>Arachnida</taxon>
        <taxon>Araneae</taxon>
        <taxon>Araneomorphae</taxon>
        <taxon>Entelegynae</taxon>
        <taxon>Eresoidea</taxon>
        <taxon>Eresidae</taxon>
        <taxon>Stegodyphus</taxon>
    </lineage>
</organism>
<dbReference type="OMA" id="ARTIFFM"/>
<keyword evidence="3" id="KW-1185">Reference proteome</keyword>
<feature type="non-terminal residue" evidence="2">
    <location>
        <position position="172"/>
    </location>
</feature>
<gene>
    <name evidence="2" type="ORF">X975_01143</name>
</gene>
<feature type="signal peptide" evidence="1">
    <location>
        <begin position="1"/>
        <end position="23"/>
    </location>
</feature>
<reference evidence="2 3" key="1">
    <citation type="submission" date="2013-11" db="EMBL/GenBank/DDBJ databases">
        <title>Genome sequencing of Stegodyphus mimosarum.</title>
        <authorList>
            <person name="Bechsgaard J."/>
        </authorList>
    </citation>
    <scope>NUCLEOTIDE SEQUENCE [LARGE SCALE GENOMIC DNA]</scope>
</reference>
<accession>A0A087T6A8</accession>
<protein>
    <recommendedName>
        <fullName evidence="4">DUF4371 domain-containing protein</fullName>
    </recommendedName>
</protein>
<keyword evidence="1" id="KW-0732">Signal</keyword>
<evidence type="ECO:0000256" key="1">
    <source>
        <dbReference type="SAM" id="SignalP"/>
    </source>
</evidence>
<evidence type="ECO:0008006" key="4">
    <source>
        <dbReference type="Google" id="ProtNLM"/>
    </source>
</evidence>
<feature type="chain" id="PRO_5001829342" description="DUF4371 domain-containing protein" evidence="1">
    <location>
        <begin position="24"/>
        <end position="172"/>
    </location>
</feature>
<sequence length="172" mass="19602">MARTIFFMMVTAKCVCYICHASAALPKQRNIERHIKSMHGSFDTDFLLKSELYKQKLKEFKLQLIIQQSYFIKPNTISKAATVASFRVSHLLAKHKKRFADGEIGGGGAFLEASDSLFDSFKNKNEIICAIKDVQLLHRTVRCHIDMNNSDLADQLTKDITNGICFSLQFYE</sequence>
<dbReference type="PANTHER" id="PTHR45913:SF21">
    <property type="entry name" value="DUF4371 DOMAIN-CONTAINING PROTEIN"/>
    <property type="match status" value="1"/>
</dbReference>
<dbReference type="Proteomes" id="UP000054359">
    <property type="component" value="Unassembled WGS sequence"/>
</dbReference>
<name>A0A087T6A8_STEMI</name>
<dbReference type="EMBL" id="KK113641">
    <property type="protein sequence ID" value="KFM60647.1"/>
    <property type="molecule type" value="Genomic_DNA"/>
</dbReference>
<evidence type="ECO:0000313" key="2">
    <source>
        <dbReference type="EMBL" id="KFM60647.1"/>
    </source>
</evidence>
<dbReference type="AlphaFoldDB" id="A0A087T6A8"/>
<evidence type="ECO:0000313" key="3">
    <source>
        <dbReference type="Proteomes" id="UP000054359"/>
    </source>
</evidence>
<dbReference type="OrthoDB" id="6431883at2759"/>
<dbReference type="PANTHER" id="PTHR45913">
    <property type="entry name" value="EPM2A-INTERACTING PROTEIN 1"/>
    <property type="match status" value="1"/>
</dbReference>